<dbReference type="InterPro" id="IPR012914">
    <property type="entry name" value="PucR_dom"/>
</dbReference>
<name>A0A841ED71_9ACTN</name>
<dbReference type="RefSeq" id="WP_184640107.1">
    <property type="nucleotide sequence ID" value="NZ_BAABKT010000018.1"/>
</dbReference>
<feature type="domain" description="PucR C-terminal helix-turn-helix" evidence="3">
    <location>
        <begin position="485"/>
        <end position="543"/>
    </location>
</feature>
<dbReference type="EMBL" id="JACHLY010000002">
    <property type="protein sequence ID" value="MBB6001082.1"/>
    <property type="molecule type" value="Genomic_DNA"/>
</dbReference>
<dbReference type="InterPro" id="IPR025736">
    <property type="entry name" value="PucR_C-HTH_dom"/>
</dbReference>
<evidence type="ECO:0000313" key="5">
    <source>
        <dbReference type="Proteomes" id="UP000578077"/>
    </source>
</evidence>
<protein>
    <recommendedName>
        <fullName evidence="6">PucR family transcriptional regulator</fullName>
    </recommendedName>
</protein>
<evidence type="ECO:0000256" key="1">
    <source>
        <dbReference type="SAM" id="MobiDB-lite"/>
    </source>
</evidence>
<feature type="domain" description="Purine catabolism PurC-like" evidence="2">
    <location>
        <begin position="7"/>
        <end position="118"/>
    </location>
</feature>
<proteinExistence type="predicted"/>
<dbReference type="PANTHER" id="PTHR33744:SF17">
    <property type="entry name" value="CONSERVED PROTEIN"/>
    <property type="match status" value="1"/>
</dbReference>
<accession>A0A841ED71</accession>
<evidence type="ECO:0000259" key="3">
    <source>
        <dbReference type="Pfam" id="PF13556"/>
    </source>
</evidence>
<sequence length="545" mass="57461">MRISDLVAAGHLRLRYLAGGEHADREIARVYTTDLLHPQRYLSGGELVLTGLMWRRGPEDSDTFVRGLTGSGAAALGAGAALGAAPADLVEACRRHDLPLIEVPAETSFGAVAEEVQRAHTGALLAGIAQSRERHRRLMAELAAGADFAGVFSAAAEQAGLVCRVVSSTGRAVAETGQQPPRAERERIAEQALRRPRRHTADLATEGGPKRRMTLVPVGARGSQPLDGWVLAVEGETGARTEDGGDPVEELAALAGLARSLAEQRAADGARHAHGLPRLLADRRFDEAAALLQVSGSPDEQERARARYAVVSAALLPEPADPDVARRVLGELVADLPATAVASDGAAMAVVAVAGPAQPPADAPERRPGEGAAGGADVDAGAQALREEVARRAGVLEAGLGDHRLAVGVSAAVPGVAALRGAVAEADDARRLARLRGGRSRVAAGTELGSHELLLASVPEEVRASYRDRLLGPLVDYDRTHRSDLVATLDRFLSYSGSWQRCATAMHVHVNTLRYRIGRVEELTGRDLASLQSRVDFYLALKLHR</sequence>
<feature type="region of interest" description="Disordered" evidence="1">
    <location>
        <begin position="357"/>
        <end position="377"/>
    </location>
</feature>
<dbReference type="Pfam" id="PF13556">
    <property type="entry name" value="HTH_30"/>
    <property type="match status" value="1"/>
</dbReference>
<organism evidence="4 5">
    <name type="scientific">Streptomonospora salina</name>
    <dbReference type="NCBI Taxonomy" id="104205"/>
    <lineage>
        <taxon>Bacteria</taxon>
        <taxon>Bacillati</taxon>
        <taxon>Actinomycetota</taxon>
        <taxon>Actinomycetes</taxon>
        <taxon>Streptosporangiales</taxon>
        <taxon>Nocardiopsidaceae</taxon>
        <taxon>Streptomonospora</taxon>
    </lineage>
</organism>
<dbReference type="Pfam" id="PF07905">
    <property type="entry name" value="PucR"/>
    <property type="match status" value="1"/>
</dbReference>
<gene>
    <name evidence="4" type="ORF">HNR25_004911</name>
</gene>
<evidence type="ECO:0000259" key="2">
    <source>
        <dbReference type="Pfam" id="PF07905"/>
    </source>
</evidence>
<dbReference type="InterPro" id="IPR051448">
    <property type="entry name" value="CdaR-like_regulators"/>
</dbReference>
<dbReference type="PANTHER" id="PTHR33744">
    <property type="entry name" value="CARBOHYDRATE DIACID REGULATOR"/>
    <property type="match status" value="1"/>
</dbReference>
<dbReference type="Proteomes" id="UP000578077">
    <property type="component" value="Unassembled WGS sequence"/>
</dbReference>
<keyword evidence="5" id="KW-1185">Reference proteome</keyword>
<evidence type="ECO:0008006" key="6">
    <source>
        <dbReference type="Google" id="ProtNLM"/>
    </source>
</evidence>
<reference evidence="4 5" key="1">
    <citation type="submission" date="2020-08" db="EMBL/GenBank/DDBJ databases">
        <title>Sequencing the genomes of 1000 actinobacteria strains.</title>
        <authorList>
            <person name="Klenk H.-P."/>
        </authorList>
    </citation>
    <scope>NUCLEOTIDE SEQUENCE [LARGE SCALE GENOMIC DNA]</scope>
    <source>
        <strain evidence="4 5">DSM 44593</strain>
    </source>
</reference>
<comment type="caution">
    <text evidence="4">The sequence shown here is derived from an EMBL/GenBank/DDBJ whole genome shotgun (WGS) entry which is preliminary data.</text>
</comment>
<evidence type="ECO:0000313" key="4">
    <source>
        <dbReference type="EMBL" id="MBB6001082.1"/>
    </source>
</evidence>
<dbReference type="InterPro" id="IPR042070">
    <property type="entry name" value="PucR_C-HTH_sf"/>
</dbReference>
<dbReference type="AlphaFoldDB" id="A0A841ED71"/>
<dbReference type="Gene3D" id="1.10.10.2840">
    <property type="entry name" value="PucR C-terminal helix-turn-helix domain"/>
    <property type="match status" value="1"/>
</dbReference>